<name>A0ABY9CYM9_VITVI</name>
<evidence type="ECO:0000313" key="2">
    <source>
        <dbReference type="EMBL" id="WJZ99818.1"/>
    </source>
</evidence>
<dbReference type="SUPFAM" id="SSF56672">
    <property type="entry name" value="DNA/RNA polymerases"/>
    <property type="match status" value="1"/>
</dbReference>
<evidence type="ECO:0000313" key="3">
    <source>
        <dbReference type="Proteomes" id="UP001227230"/>
    </source>
</evidence>
<keyword evidence="3" id="KW-1185">Reference proteome</keyword>
<dbReference type="Pfam" id="PF00078">
    <property type="entry name" value="RVT_1"/>
    <property type="match status" value="1"/>
</dbReference>
<dbReference type="InterPro" id="IPR043502">
    <property type="entry name" value="DNA/RNA_pol_sf"/>
</dbReference>
<dbReference type="CDD" id="cd01647">
    <property type="entry name" value="RT_LTR"/>
    <property type="match status" value="1"/>
</dbReference>
<dbReference type="EMBL" id="CP126659">
    <property type="protein sequence ID" value="WJZ99818.1"/>
    <property type="molecule type" value="Genomic_DNA"/>
</dbReference>
<dbReference type="Gene3D" id="3.10.10.10">
    <property type="entry name" value="HIV Type 1 Reverse Transcriptase, subunit A, domain 1"/>
    <property type="match status" value="1"/>
</dbReference>
<dbReference type="PANTHER" id="PTHR24559:SF444">
    <property type="entry name" value="REVERSE TRANSCRIPTASE DOMAIN-CONTAINING PROTEIN"/>
    <property type="match status" value="1"/>
</dbReference>
<sequence>MQVVAKKSRITVVQNDKGEEVSTRLTSSWKVCIDYRKLNTVTRKDHFPLPFVDQVLERVSGHPFYCFLDGYSGYFQIEIVVEDQENTTFTCPFRMYAYRRMPFGLCNAPTTFQRCMLSIFNDMVERIMEVFMDDITKYGSTFEECLANLESVLSRCIEKNLVLN</sequence>
<proteinExistence type="predicted"/>
<evidence type="ECO:0000259" key="1">
    <source>
        <dbReference type="Pfam" id="PF00078"/>
    </source>
</evidence>
<dbReference type="InterPro" id="IPR053134">
    <property type="entry name" value="RNA-dir_DNA_polymerase"/>
</dbReference>
<dbReference type="PANTHER" id="PTHR24559">
    <property type="entry name" value="TRANSPOSON TY3-I GAG-POL POLYPROTEIN"/>
    <property type="match status" value="1"/>
</dbReference>
<feature type="domain" description="Reverse transcriptase" evidence="1">
    <location>
        <begin position="26"/>
        <end position="164"/>
    </location>
</feature>
<reference evidence="2 3" key="1">
    <citation type="journal article" date="2023" name="Hortic Res">
        <title>The complete reference genome for grapevine (Vitis vinifera L.) genetics and breeding.</title>
        <authorList>
            <person name="Shi X."/>
            <person name="Cao S."/>
            <person name="Wang X."/>
            <person name="Huang S."/>
            <person name="Wang Y."/>
            <person name="Liu Z."/>
            <person name="Liu W."/>
            <person name="Leng X."/>
            <person name="Peng Y."/>
            <person name="Wang N."/>
            <person name="Wang Y."/>
            <person name="Ma Z."/>
            <person name="Xu X."/>
            <person name="Zhang F."/>
            <person name="Xue H."/>
            <person name="Zhong H."/>
            <person name="Wang Y."/>
            <person name="Zhang K."/>
            <person name="Velt A."/>
            <person name="Avia K."/>
            <person name="Holtgrawe D."/>
            <person name="Grimplet J."/>
            <person name="Matus J.T."/>
            <person name="Ware D."/>
            <person name="Wu X."/>
            <person name="Wang H."/>
            <person name="Liu C."/>
            <person name="Fang Y."/>
            <person name="Rustenholz C."/>
            <person name="Cheng Z."/>
            <person name="Xiao H."/>
            <person name="Zhou Y."/>
        </authorList>
    </citation>
    <scope>NUCLEOTIDE SEQUENCE [LARGE SCALE GENOMIC DNA]</scope>
    <source>
        <strain evidence="3">cv. Pinot noir / PN40024</strain>
        <tissue evidence="2">Leaf</tissue>
    </source>
</reference>
<dbReference type="InterPro" id="IPR043128">
    <property type="entry name" value="Rev_trsase/Diguanyl_cyclase"/>
</dbReference>
<dbReference type="Gene3D" id="3.30.70.270">
    <property type="match status" value="1"/>
</dbReference>
<protein>
    <recommendedName>
        <fullName evidence="1">Reverse transcriptase domain-containing protein</fullName>
    </recommendedName>
</protein>
<organism evidence="2 3">
    <name type="scientific">Vitis vinifera</name>
    <name type="common">Grape</name>
    <dbReference type="NCBI Taxonomy" id="29760"/>
    <lineage>
        <taxon>Eukaryota</taxon>
        <taxon>Viridiplantae</taxon>
        <taxon>Streptophyta</taxon>
        <taxon>Embryophyta</taxon>
        <taxon>Tracheophyta</taxon>
        <taxon>Spermatophyta</taxon>
        <taxon>Magnoliopsida</taxon>
        <taxon>eudicotyledons</taxon>
        <taxon>Gunneridae</taxon>
        <taxon>Pentapetalae</taxon>
        <taxon>rosids</taxon>
        <taxon>Vitales</taxon>
        <taxon>Vitaceae</taxon>
        <taxon>Viteae</taxon>
        <taxon>Vitis</taxon>
    </lineage>
</organism>
<gene>
    <name evidence="2" type="ORF">VitviT2T_018233</name>
</gene>
<accession>A0ABY9CYM9</accession>
<dbReference type="InterPro" id="IPR000477">
    <property type="entry name" value="RT_dom"/>
</dbReference>
<dbReference type="Proteomes" id="UP001227230">
    <property type="component" value="Chromosome 12"/>
</dbReference>